<dbReference type="GO" id="GO:0004222">
    <property type="term" value="F:metalloendopeptidase activity"/>
    <property type="evidence" value="ECO:0007669"/>
    <property type="project" value="TreeGrafter"/>
</dbReference>
<evidence type="ECO:0000256" key="2">
    <source>
        <dbReference type="SAM" id="Coils"/>
    </source>
</evidence>
<gene>
    <name evidence="6" type="ORF">H9623_06795</name>
</gene>
<evidence type="ECO:0000256" key="4">
    <source>
        <dbReference type="SAM" id="SignalP"/>
    </source>
</evidence>
<dbReference type="Proteomes" id="UP000822993">
    <property type="component" value="Unassembled WGS sequence"/>
</dbReference>
<evidence type="ECO:0000313" key="7">
    <source>
        <dbReference type="Proteomes" id="UP000822993"/>
    </source>
</evidence>
<comment type="caution">
    <text evidence="6">The sequence shown here is derived from an EMBL/GenBank/DDBJ whole genome shotgun (WGS) entry which is preliminary data.</text>
</comment>
<feature type="region of interest" description="Disordered" evidence="3">
    <location>
        <begin position="279"/>
        <end position="313"/>
    </location>
</feature>
<dbReference type="SUPFAM" id="SSF51261">
    <property type="entry name" value="Duplicated hybrid motif"/>
    <property type="match status" value="1"/>
</dbReference>
<dbReference type="EMBL" id="JACSPN010000006">
    <property type="protein sequence ID" value="MBE7700014.1"/>
    <property type="molecule type" value="Genomic_DNA"/>
</dbReference>
<dbReference type="InterPro" id="IPR016047">
    <property type="entry name" value="M23ase_b-sheet_dom"/>
</dbReference>
<name>A0A9D5YZG4_9CELL</name>
<dbReference type="PANTHER" id="PTHR21666:SF289">
    <property type="entry name" value="L-ALA--D-GLU ENDOPEPTIDASE"/>
    <property type="match status" value="1"/>
</dbReference>
<keyword evidence="7" id="KW-1185">Reference proteome</keyword>
<keyword evidence="1 4" id="KW-0732">Signal</keyword>
<dbReference type="RefSeq" id="WP_193719301.1">
    <property type="nucleotide sequence ID" value="NZ_JACSPN010000006.1"/>
</dbReference>
<reference evidence="6 7" key="1">
    <citation type="submission" date="2020-08" db="EMBL/GenBank/DDBJ databases">
        <title>A Genomic Blueprint of the Chicken Gut Microbiome.</title>
        <authorList>
            <person name="Gilroy R."/>
            <person name="Ravi A."/>
            <person name="Getino M."/>
            <person name="Pursley I."/>
            <person name="Horton D.L."/>
            <person name="Alikhan N.-F."/>
            <person name="Baker D."/>
            <person name="Gharbi K."/>
            <person name="Hall N."/>
            <person name="Watson M."/>
            <person name="Adriaenssens E.M."/>
            <person name="Foster-Nyarko E."/>
            <person name="Jarju S."/>
            <person name="Secka A."/>
            <person name="Antonio M."/>
            <person name="Oren A."/>
            <person name="Chaudhuri R."/>
            <person name="La Ragione R.M."/>
            <person name="Hildebrand F."/>
            <person name="Pallen M.J."/>
        </authorList>
    </citation>
    <scope>NUCLEOTIDE SEQUENCE [LARGE SCALE GENOMIC DNA]</scope>
    <source>
        <strain evidence="6 7">Sa1BUA8</strain>
    </source>
</reference>
<dbReference type="InterPro" id="IPR011055">
    <property type="entry name" value="Dup_hybrid_motif"/>
</dbReference>
<evidence type="ECO:0000259" key="5">
    <source>
        <dbReference type="Pfam" id="PF01551"/>
    </source>
</evidence>
<evidence type="ECO:0000313" key="6">
    <source>
        <dbReference type="EMBL" id="MBE7700014.1"/>
    </source>
</evidence>
<sequence length="454" mass="47269">MSQLTRRLAAGGTALLLLLGTGVAATADDLDDQRAAAERRQSEARAAREGLESELEGTDAELAQAILDLQVIEGRLPVAQAELDTAEAELERTQREAAQLEVRLEDAQAEEAAINEDIEKSAGKVSSAKSSIAEMARQAYRGQGEVSGLGIVTGAQSTEDFIEQYAMTSTAARTQARALTDLQEAESIARNREARLTAIRETIADLKVQADQNVVAADAARAAAAERKAEIESLIVEQEAKKVTIESRKEAALAQIAVNEKAQTDLTSELQGIIAAQTERDRKAAEEAAKLPPPATGGGSGGSGGGGGGGSAGGGGGGAVANGFLSYPTAVPHITSRFGMRKHPFLPVTRLHAGMDLRAYCGTPIYAAAGGTVQFSRFIAGLGNQVVLNHGTVGGKNLMSSYNHLSRFAVSSGQSVSKGTLVGYSGTTGTSQVCHLHFEVYENGTPADPAKWLG</sequence>
<dbReference type="Pfam" id="PF01551">
    <property type="entry name" value="Peptidase_M23"/>
    <property type="match status" value="1"/>
</dbReference>
<dbReference type="CDD" id="cd12797">
    <property type="entry name" value="M23_peptidase"/>
    <property type="match status" value="1"/>
</dbReference>
<evidence type="ECO:0000256" key="3">
    <source>
        <dbReference type="SAM" id="MobiDB-lite"/>
    </source>
</evidence>
<proteinExistence type="predicted"/>
<dbReference type="InterPro" id="IPR050570">
    <property type="entry name" value="Cell_wall_metabolism_enzyme"/>
</dbReference>
<dbReference type="AlphaFoldDB" id="A0A9D5YZG4"/>
<feature type="coiled-coil region" evidence="2">
    <location>
        <begin position="27"/>
        <end position="117"/>
    </location>
</feature>
<feature type="compositionally biased region" description="Gly residues" evidence="3">
    <location>
        <begin position="296"/>
        <end position="313"/>
    </location>
</feature>
<feature type="compositionally biased region" description="Basic and acidic residues" evidence="3">
    <location>
        <begin position="279"/>
        <end position="289"/>
    </location>
</feature>
<dbReference type="Gene3D" id="2.70.70.10">
    <property type="entry name" value="Glucose Permease (Domain IIA)"/>
    <property type="match status" value="1"/>
</dbReference>
<organism evidence="6 7">
    <name type="scientific">Oerskovia douganii</name>
    <dbReference type="NCBI Taxonomy" id="2762210"/>
    <lineage>
        <taxon>Bacteria</taxon>
        <taxon>Bacillati</taxon>
        <taxon>Actinomycetota</taxon>
        <taxon>Actinomycetes</taxon>
        <taxon>Micrococcales</taxon>
        <taxon>Cellulomonadaceae</taxon>
        <taxon>Oerskovia</taxon>
    </lineage>
</organism>
<dbReference type="PANTHER" id="PTHR21666">
    <property type="entry name" value="PEPTIDASE-RELATED"/>
    <property type="match status" value="1"/>
</dbReference>
<feature type="signal peptide" evidence="4">
    <location>
        <begin position="1"/>
        <end position="27"/>
    </location>
</feature>
<dbReference type="Gene3D" id="6.10.250.3150">
    <property type="match status" value="1"/>
</dbReference>
<protein>
    <submittedName>
        <fullName evidence="6">Peptidoglycan DD-metalloendopeptidase family protein</fullName>
    </submittedName>
</protein>
<keyword evidence="2" id="KW-0175">Coiled coil</keyword>
<feature type="domain" description="M23ase beta-sheet core" evidence="5">
    <location>
        <begin position="351"/>
        <end position="449"/>
    </location>
</feature>
<evidence type="ECO:0000256" key="1">
    <source>
        <dbReference type="ARBA" id="ARBA00022729"/>
    </source>
</evidence>
<accession>A0A9D5YZG4</accession>
<feature type="chain" id="PRO_5039643599" evidence="4">
    <location>
        <begin position="28"/>
        <end position="454"/>
    </location>
</feature>